<dbReference type="InterPro" id="IPR003848">
    <property type="entry name" value="DUF218"/>
</dbReference>
<dbReference type="CDD" id="cd06259">
    <property type="entry name" value="YdcF-like"/>
    <property type="match status" value="1"/>
</dbReference>
<dbReference type="Pfam" id="PF02698">
    <property type="entry name" value="DUF218"/>
    <property type="match status" value="1"/>
</dbReference>
<name>A0A1M5ZEP6_9CLOT</name>
<dbReference type="RefSeq" id="WP_073020464.1">
    <property type="nucleotide sequence ID" value="NZ_FQXU01000008.1"/>
</dbReference>
<dbReference type="InterPro" id="IPR014729">
    <property type="entry name" value="Rossmann-like_a/b/a_fold"/>
</dbReference>
<organism evidence="2 3">
    <name type="scientific">Clostridium intestinale DSM 6191</name>
    <dbReference type="NCBI Taxonomy" id="1121320"/>
    <lineage>
        <taxon>Bacteria</taxon>
        <taxon>Bacillati</taxon>
        <taxon>Bacillota</taxon>
        <taxon>Clostridia</taxon>
        <taxon>Eubacteriales</taxon>
        <taxon>Clostridiaceae</taxon>
        <taxon>Clostridium</taxon>
    </lineage>
</organism>
<feature type="domain" description="DUF218" evidence="1">
    <location>
        <begin position="36"/>
        <end position="156"/>
    </location>
</feature>
<accession>A0A1M5ZEP6</accession>
<dbReference type="EMBL" id="FQXU01000008">
    <property type="protein sequence ID" value="SHI22661.1"/>
    <property type="molecule type" value="Genomic_DNA"/>
</dbReference>
<evidence type="ECO:0000313" key="2">
    <source>
        <dbReference type="EMBL" id="SHI22661.1"/>
    </source>
</evidence>
<dbReference type="AlphaFoldDB" id="A0A1M5ZEP6"/>
<dbReference type="PANTHER" id="PTHR30336:SF4">
    <property type="entry name" value="ENVELOPE BIOGENESIS FACTOR ELYC"/>
    <property type="match status" value="1"/>
</dbReference>
<protein>
    <submittedName>
        <fullName evidence="2">Uncharacterized SAM-binding protein YcdF, DUF218 family</fullName>
    </submittedName>
</protein>
<dbReference type="Gene3D" id="3.40.50.620">
    <property type="entry name" value="HUPs"/>
    <property type="match status" value="1"/>
</dbReference>
<evidence type="ECO:0000259" key="1">
    <source>
        <dbReference type="Pfam" id="PF02698"/>
    </source>
</evidence>
<dbReference type="GO" id="GO:0000270">
    <property type="term" value="P:peptidoglycan metabolic process"/>
    <property type="evidence" value="ECO:0007669"/>
    <property type="project" value="TreeGrafter"/>
</dbReference>
<dbReference type="PANTHER" id="PTHR30336">
    <property type="entry name" value="INNER MEMBRANE PROTEIN, PROBABLE PERMEASE"/>
    <property type="match status" value="1"/>
</dbReference>
<dbReference type="GO" id="GO:0043164">
    <property type="term" value="P:Gram-negative-bacterium-type cell wall biogenesis"/>
    <property type="evidence" value="ECO:0007669"/>
    <property type="project" value="TreeGrafter"/>
</dbReference>
<reference evidence="2 3" key="1">
    <citation type="submission" date="2016-11" db="EMBL/GenBank/DDBJ databases">
        <authorList>
            <person name="Jaros S."/>
            <person name="Januszkiewicz K."/>
            <person name="Wedrychowicz H."/>
        </authorList>
    </citation>
    <scope>NUCLEOTIDE SEQUENCE [LARGE SCALE GENOMIC DNA]</scope>
    <source>
        <strain evidence="2 3">DSM 6191</strain>
    </source>
</reference>
<dbReference type="GO" id="GO:0005886">
    <property type="term" value="C:plasma membrane"/>
    <property type="evidence" value="ECO:0007669"/>
    <property type="project" value="TreeGrafter"/>
</dbReference>
<evidence type="ECO:0000313" key="3">
    <source>
        <dbReference type="Proteomes" id="UP000184241"/>
    </source>
</evidence>
<dbReference type="Proteomes" id="UP000184241">
    <property type="component" value="Unassembled WGS sequence"/>
</dbReference>
<gene>
    <name evidence="2" type="ORF">SAMN02745941_02888</name>
</gene>
<proteinExistence type="predicted"/>
<sequence length="187" mass="21569">MRKRIFKMIGSLIVLLILTETFIFSTDYFNKPQKSDAIIVLGCKVNGENPTRFLYERTMLASRLYKEGYSEYIILSGGKGEGENISEAECMRRILINEGIDDEKLILEDKSTNTYENLVNSKKIIEDKNFKDVLIVSNKFHLRRAKLISDKLGLKASFSGIFVKDKWYTEIYGGLREILGLMKDIFK</sequence>
<dbReference type="InterPro" id="IPR051599">
    <property type="entry name" value="Cell_Envelope_Assoc"/>
</dbReference>